<organism evidence="1 2">
    <name type="scientific">Lysobacter auxotrophicus</name>
    <dbReference type="NCBI Taxonomy" id="2992573"/>
    <lineage>
        <taxon>Bacteria</taxon>
        <taxon>Pseudomonadati</taxon>
        <taxon>Pseudomonadota</taxon>
        <taxon>Gammaproteobacteria</taxon>
        <taxon>Lysobacterales</taxon>
        <taxon>Lysobacteraceae</taxon>
        <taxon>Lysobacter</taxon>
    </lineage>
</organism>
<evidence type="ECO:0008006" key="3">
    <source>
        <dbReference type="Google" id="ProtNLM"/>
    </source>
</evidence>
<evidence type="ECO:0000313" key="1">
    <source>
        <dbReference type="EMBL" id="BDU17184.1"/>
    </source>
</evidence>
<dbReference type="Proteomes" id="UP001317822">
    <property type="component" value="Chromosome"/>
</dbReference>
<protein>
    <recommendedName>
        <fullName evidence="3">Glutaredoxin family protein</fullName>
    </recommendedName>
</protein>
<proteinExistence type="predicted"/>
<gene>
    <name evidence="1" type="ORF">LA521A_23850</name>
</gene>
<name>A0ABN6ULF6_9GAMM</name>
<sequence>MKVCAGALLLLAGVGVWKTYIASGRVDPQAWIAERTGGAVAGGDSAQGFTSIPMPDGVPSRGVIVFAPEHCTSDAARRTEALVRHLSSQRIAYVRTDQASYNSLSSQDEANRVMAVMNGPVPIVYVNGKAKANPTPAEVVAEVRGKKAG</sequence>
<keyword evidence="2" id="KW-1185">Reference proteome</keyword>
<dbReference type="RefSeq" id="WP_281779142.1">
    <property type="nucleotide sequence ID" value="NZ_AP027041.1"/>
</dbReference>
<reference evidence="1 2" key="1">
    <citation type="journal article" date="2023" name="Int. J. Syst. Evol. Microbiol.">
        <title>Physiological and genomic analyses of cobalamin (vitamin B12)-auxotrophy of Lysobacter auxotrophicus sp. nov., a methionine-auxotrophic chitinolytic bacterium isolated from chitin-treated soil.</title>
        <authorList>
            <person name="Saito A."/>
            <person name="Dohra H."/>
            <person name="Hamada M."/>
            <person name="Moriuchi R."/>
            <person name="Kotsuchibashi Y."/>
            <person name="Mori K."/>
        </authorList>
    </citation>
    <scope>NUCLEOTIDE SEQUENCE [LARGE SCALE GENOMIC DNA]</scope>
    <source>
        <strain evidence="1 2">5-21a</strain>
    </source>
</reference>
<dbReference type="EMBL" id="AP027041">
    <property type="protein sequence ID" value="BDU17184.1"/>
    <property type="molecule type" value="Genomic_DNA"/>
</dbReference>
<accession>A0ABN6ULF6</accession>
<evidence type="ECO:0000313" key="2">
    <source>
        <dbReference type="Proteomes" id="UP001317822"/>
    </source>
</evidence>